<evidence type="ECO:0000259" key="3">
    <source>
        <dbReference type="Pfam" id="PF22168"/>
    </source>
</evidence>
<dbReference type="InterPro" id="IPR010992">
    <property type="entry name" value="IHF-like_DNA-bd_dom_sf"/>
</dbReference>
<keyword evidence="1" id="KW-0238">DNA-binding</keyword>
<dbReference type="SUPFAM" id="SSF47729">
    <property type="entry name" value="IHF-like DNA-binding proteins"/>
    <property type="match status" value="1"/>
</dbReference>
<dbReference type="GO" id="GO:0003677">
    <property type="term" value="F:DNA binding"/>
    <property type="evidence" value="ECO:0007669"/>
    <property type="project" value="UniProtKB-KW"/>
</dbReference>
<dbReference type="AlphaFoldDB" id="A0A840D7A9"/>
<dbReference type="Pfam" id="PF22168">
    <property type="entry name" value="DIP2311-like_C"/>
    <property type="match status" value="1"/>
</dbReference>
<reference evidence="4" key="1">
    <citation type="submission" date="2020-08" db="EMBL/GenBank/DDBJ databases">
        <title>Genomic Encyclopedia of Type Strains, Phase IV (KMG-IV): sequencing the most valuable type-strain genomes for metagenomic binning, comparative biology and taxonomic classification.</title>
        <authorList>
            <person name="Goeker M."/>
        </authorList>
    </citation>
    <scope>NUCLEOTIDE SEQUENCE [LARGE SCALE GENOMIC DNA]</scope>
    <source>
        <strain evidence="4">DSM 105720</strain>
    </source>
</reference>
<feature type="domain" description="Transcriptional regulator DIP2311-like C-terminal" evidence="3">
    <location>
        <begin position="142"/>
        <end position="196"/>
    </location>
</feature>
<name>A0A840D7A9_9BACE</name>
<keyword evidence="5" id="KW-1185">Reference proteome</keyword>
<dbReference type="InterPro" id="IPR041607">
    <property type="entry name" value="HU-HIG"/>
</dbReference>
<evidence type="ECO:0000313" key="5">
    <source>
        <dbReference type="Proteomes" id="UP000560658"/>
    </source>
</evidence>
<proteinExistence type="predicted"/>
<dbReference type="Proteomes" id="UP000560658">
    <property type="component" value="Unassembled WGS sequence"/>
</dbReference>
<protein>
    <submittedName>
        <fullName evidence="4">Histone-like DNA-binding protein</fullName>
    </submittedName>
</protein>
<gene>
    <name evidence="4" type="ORF">GGR06_002104</name>
</gene>
<dbReference type="InterPro" id="IPR036388">
    <property type="entry name" value="WH-like_DNA-bd_sf"/>
</dbReference>
<evidence type="ECO:0000313" key="4">
    <source>
        <dbReference type="EMBL" id="MBB4044313.1"/>
    </source>
</evidence>
<evidence type="ECO:0000256" key="1">
    <source>
        <dbReference type="ARBA" id="ARBA00023125"/>
    </source>
</evidence>
<feature type="domain" description="HU" evidence="2">
    <location>
        <begin position="1"/>
        <end position="126"/>
    </location>
</feature>
<organism evidence="4 5">
    <name type="scientific">Bacteroides reticulotermitis</name>
    <dbReference type="NCBI Taxonomy" id="1133319"/>
    <lineage>
        <taxon>Bacteria</taxon>
        <taxon>Pseudomonadati</taxon>
        <taxon>Bacteroidota</taxon>
        <taxon>Bacteroidia</taxon>
        <taxon>Bacteroidales</taxon>
        <taxon>Bacteroidaceae</taxon>
        <taxon>Bacteroides</taxon>
    </lineage>
</organism>
<dbReference type="RefSeq" id="WP_044163632.1">
    <property type="nucleotide sequence ID" value="NZ_JACIER010000007.1"/>
</dbReference>
<dbReference type="EMBL" id="JACIER010000007">
    <property type="protein sequence ID" value="MBB4044313.1"/>
    <property type="molecule type" value="Genomic_DNA"/>
</dbReference>
<dbReference type="Pfam" id="PF18291">
    <property type="entry name" value="HU-HIG"/>
    <property type="match status" value="1"/>
</dbReference>
<accession>A0A840D7A9</accession>
<sequence length="201" mass="23195">MSIHYDLYTSGNPLKSEEQQPLHARVIPSGTIDAKKFIELTSKANGFSPATIEGCLQAVTAELRHWLAQGWIVEVGELGHFYLSLKCDRPVMEKKEIRSPSIHLNRVNLRINKRFREALESLQLERMESPYRTTSNHSDDECRTLLMKYVNEQGCITRADFMRITGISRDKALELLKRFLEERIIRKYGGGRTIVYLKNVL</sequence>
<evidence type="ECO:0000259" key="2">
    <source>
        <dbReference type="Pfam" id="PF18291"/>
    </source>
</evidence>
<dbReference type="Gene3D" id="1.10.10.10">
    <property type="entry name" value="Winged helix-like DNA-binding domain superfamily/Winged helix DNA-binding domain"/>
    <property type="match status" value="1"/>
</dbReference>
<comment type="caution">
    <text evidence="4">The sequence shown here is derived from an EMBL/GenBank/DDBJ whole genome shotgun (WGS) entry which is preliminary data.</text>
</comment>
<dbReference type="InterPro" id="IPR054760">
    <property type="entry name" value="DIP2311-like_C"/>
</dbReference>